<protein>
    <recommendedName>
        <fullName evidence="1">B3/B4 tRNA-binding domain-containing protein</fullName>
    </recommendedName>
</protein>
<dbReference type="AlphaFoldDB" id="A0AAF0IB90"/>
<proteinExistence type="predicted"/>
<sequence>MRLIIDQVLNERVKGLTVASAIIEDVNIKPVDEKTLQSIELKLKNIASIKFKDPDSLIKSEDIIRYQTFFRDVLKLNLIDVKPANQVYGSALFTGLRIDVNQLPSSLVNYITGAVGLPIFIFDKDKIEGDIILRYASGGEFFNSDIGGRSLEEKDIVFYDNAKPFFLYPYAVSKTVQVDSNTKNILISVCGVPGVSGIDLLWSLKLAVKIFNKIFKGKAKPLFQEIA</sequence>
<reference evidence="2" key="2">
    <citation type="journal article" date="2022" name="Nat. Microbiol.">
        <title>A closed Candidatus Odinarchaeum chromosome exposes Asgard archaeal viruses.</title>
        <authorList>
            <person name="Tamarit D."/>
            <person name="Caceres E.F."/>
            <person name="Krupovic M."/>
            <person name="Nijland R."/>
            <person name="Eme L."/>
            <person name="Robinson N.P."/>
            <person name="Ettema T.J.G."/>
        </authorList>
    </citation>
    <scope>NUCLEOTIDE SEQUENCE</scope>
    <source>
        <strain evidence="2">LCB_4</strain>
    </source>
</reference>
<dbReference type="EMBL" id="CP091871">
    <property type="protein sequence ID" value="WEU40134.1"/>
    <property type="molecule type" value="Genomic_DNA"/>
</dbReference>
<evidence type="ECO:0000313" key="2">
    <source>
        <dbReference type="EMBL" id="WEU40134.1"/>
    </source>
</evidence>
<dbReference type="KEGG" id="oyw:OdinLCB4_006595"/>
<dbReference type="SUPFAM" id="SSF56037">
    <property type="entry name" value="PheT/TilS domain"/>
    <property type="match status" value="1"/>
</dbReference>
<reference evidence="2" key="1">
    <citation type="journal article" date="2017" name="Nature">
        <title>Asgard archaea illuminate the origin of eukaryotic cellular complexity.</title>
        <authorList>
            <person name="Zaremba-Niedzwiedzka K."/>
            <person name="Caceres E.F."/>
            <person name="Saw J.H."/>
            <person name="Backstrom D."/>
            <person name="Juzokaite L."/>
            <person name="Vancaester E."/>
            <person name="Seitz K.W."/>
            <person name="Anantharaman K."/>
            <person name="Starnawski P."/>
            <person name="Kjeldsen K.U."/>
            <person name="Scott M.B."/>
            <person name="Nunoura T."/>
            <person name="Banfield J.F."/>
            <person name="Schramm A."/>
            <person name="Baker B.J."/>
            <person name="Spang A."/>
            <person name="Ettema T.J.G."/>
        </authorList>
    </citation>
    <scope>NUCLEOTIDE SEQUENCE</scope>
    <source>
        <strain evidence="2">LCB_4</strain>
    </source>
</reference>
<dbReference type="GO" id="GO:0003723">
    <property type="term" value="F:RNA binding"/>
    <property type="evidence" value="ECO:0007669"/>
    <property type="project" value="InterPro"/>
</dbReference>
<evidence type="ECO:0000313" key="3">
    <source>
        <dbReference type="Proteomes" id="UP000186851"/>
    </source>
</evidence>
<evidence type="ECO:0000259" key="1">
    <source>
        <dbReference type="Pfam" id="PF03483"/>
    </source>
</evidence>
<organism evidence="2 3">
    <name type="scientific">Odinarchaeota yellowstonii (strain LCB_4)</name>
    <dbReference type="NCBI Taxonomy" id="1841599"/>
    <lineage>
        <taxon>Archaea</taxon>
        <taxon>Promethearchaeati</taxon>
        <taxon>Candidatus Odinarchaeota</taxon>
        <taxon>Candidatus Odinarchaeia</taxon>
        <taxon>Candidatus Odinarchaeales</taxon>
        <taxon>Candidatus Odinarchaeaceae</taxon>
        <taxon>Candidatus Odinarchaeum</taxon>
    </lineage>
</organism>
<gene>
    <name evidence="2" type="ORF">OdinLCB4_006595</name>
</gene>
<accession>A0AAF0IB90</accession>
<name>A0AAF0IB90_ODILC</name>
<dbReference type="GO" id="GO:0004826">
    <property type="term" value="F:phenylalanine-tRNA ligase activity"/>
    <property type="evidence" value="ECO:0007669"/>
    <property type="project" value="InterPro"/>
</dbReference>
<dbReference type="Pfam" id="PF03483">
    <property type="entry name" value="B3_4"/>
    <property type="match status" value="1"/>
</dbReference>
<dbReference type="Proteomes" id="UP000186851">
    <property type="component" value="Chromosome"/>
</dbReference>
<dbReference type="InterPro" id="IPR020825">
    <property type="entry name" value="Phe-tRNA_synthase-like_B3/B4"/>
</dbReference>
<dbReference type="InterPro" id="IPR005146">
    <property type="entry name" value="B3/B4_tRNA-bd"/>
</dbReference>
<dbReference type="Gene3D" id="3.50.40.10">
    <property type="entry name" value="Phenylalanyl-trna Synthetase, Chain B, domain 3"/>
    <property type="match status" value="1"/>
</dbReference>
<feature type="domain" description="B3/B4 tRNA-binding" evidence="1">
    <location>
        <begin position="107"/>
        <end position="194"/>
    </location>
</feature>